<evidence type="ECO:0000313" key="1">
    <source>
        <dbReference type="EMBL" id="SHM29650.1"/>
    </source>
</evidence>
<dbReference type="SUPFAM" id="SSF52540">
    <property type="entry name" value="P-loop containing nucleoside triphosphate hydrolases"/>
    <property type="match status" value="1"/>
</dbReference>
<dbReference type="STRING" id="337701.SAMN05444398_11325"/>
<dbReference type="InterPro" id="IPR027417">
    <property type="entry name" value="P-loop_NTPase"/>
</dbReference>
<name>A0A1M7HMI4_9RHOB</name>
<evidence type="ECO:0000313" key="2">
    <source>
        <dbReference type="Proteomes" id="UP000183974"/>
    </source>
</evidence>
<gene>
    <name evidence="1" type="ORF">SAMN05444398_11325</name>
</gene>
<protein>
    <recommendedName>
        <fullName evidence="3">Sulfotransferase family protein</fullName>
    </recommendedName>
</protein>
<dbReference type="Gene3D" id="3.40.50.300">
    <property type="entry name" value="P-loop containing nucleotide triphosphate hydrolases"/>
    <property type="match status" value="1"/>
</dbReference>
<evidence type="ECO:0008006" key="3">
    <source>
        <dbReference type="Google" id="ProtNLM"/>
    </source>
</evidence>
<organism evidence="1 2">
    <name type="scientific">Roseovarius pacificus</name>
    <dbReference type="NCBI Taxonomy" id="337701"/>
    <lineage>
        <taxon>Bacteria</taxon>
        <taxon>Pseudomonadati</taxon>
        <taxon>Pseudomonadota</taxon>
        <taxon>Alphaproteobacteria</taxon>
        <taxon>Rhodobacterales</taxon>
        <taxon>Roseobacteraceae</taxon>
        <taxon>Roseovarius</taxon>
    </lineage>
</organism>
<sequence>MTGDCVLKIYGERNSGTNYLQDLASKNLYAQVLSGRAPDRHPQAYVAKALKLISKDLGMRYRHAWRDRYLANAFDAHLGWKHACPSPERLGPDRLASVRFAMIVKNPYAWLLSMFRRPYHIGAQDKTFEAFLNRKVPVMPAMENIGTDQIGPVEVWNRKIAGYFVLKDAAAHACIVNYENFLQDEEGALRHMAQGLDIRQRPDFVSITRGAKGDAEVNRQHYVDYYMHERWRKKLSPKLVDMINSQLDGDLVSRMGYEVISPDTL</sequence>
<proteinExistence type="predicted"/>
<dbReference type="EMBL" id="FRBR01000013">
    <property type="protein sequence ID" value="SHM29650.1"/>
    <property type="molecule type" value="Genomic_DNA"/>
</dbReference>
<dbReference type="Proteomes" id="UP000183974">
    <property type="component" value="Unassembled WGS sequence"/>
</dbReference>
<accession>A0A1M7HMI4</accession>
<reference evidence="1 2" key="1">
    <citation type="submission" date="2016-11" db="EMBL/GenBank/DDBJ databases">
        <authorList>
            <person name="Jaros S."/>
            <person name="Januszkiewicz K."/>
            <person name="Wedrychowicz H."/>
        </authorList>
    </citation>
    <scope>NUCLEOTIDE SEQUENCE [LARGE SCALE GENOMIC DNA]</scope>
    <source>
        <strain evidence="1 2">DSM 29589</strain>
    </source>
</reference>
<dbReference type="AlphaFoldDB" id="A0A1M7HMI4"/>
<keyword evidence="2" id="KW-1185">Reference proteome</keyword>